<accession>A0A9J6Z9V4</accession>
<sequence>MTICPSNDFQDFPTDSVIFQVQRIEIFVIPALAIDANGYRVCLRISSSRGYGWSEIFVDDSEISFDLQDWEHQLAPFIGPFSIPTLTELISSHLQQSTFYDQRAVYLFTNALHQVNFLPDSDTNSEVDEELILRRRAIAYLSVH</sequence>
<proteinExistence type="predicted"/>
<evidence type="ECO:0000313" key="2">
    <source>
        <dbReference type="Proteomes" id="UP001056756"/>
    </source>
</evidence>
<dbReference type="KEGG" id="plig:NAG76_13145"/>
<organism evidence="1 2">
    <name type="scientific">Candidatus Pristimantibacillus lignocellulolyticus</name>
    <dbReference type="NCBI Taxonomy" id="2994561"/>
    <lineage>
        <taxon>Bacteria</taxon>
        <taxon>Bacillati</taxon>
        <taxon>Bacillota</taxon>
        <taxon>Bacilli</taxon>
        <taxon>Bacillales</taxon>
        <taxon>Paenibacillaceae</taxon>
        <taxon>Candidatus Pristimantibacillus</taxon>
    </lineage>
</organism>
<gene>
    <name evidence="1" type="ORF">NAG76_13145</name>
</gene>
<name>A0A9J6Z9V4_9BACL</name>
<evidence type="ECO:0000313" key="1">
    <source>
        <dbReference type="EMBL" id="URN92791.1"/>
    </source>
</evidence>
<reference evidence="1" key="1">
    <citation type="submission" date="2022-05" db="EMBL/GenBank/DDBJ databases">
        <title>Novel bacterial taxa in a minimal lignocellulolytic consortium and its capacity to transform plastics disclosed by genome-resolved metagenomics.</title>
        <authorList>
            <person name="Rodriguez C.A.D."/>
            <person name="Diaz-Garcia L."/>
            <person name="Herrera K."/>
            <person name="Tarazona N.A."/>
            <person name="Sproer C."/>
            <person name="Overmann J."/>
            <person name="Jimenez D.J."/>
        </authorList>
    </citation>
    <scope>NUCLEOTIDE SEQUENCE</scope>
    <source>
        <strain evidence="1">MAG5</strain>
    </source>
</reference>
<dbReference type="Proteomes" id="UP001056756">
    <property type="component" value="Chromosome"/>
</dbReference>
<dbReference type="EMBL" id="CP097899">
    <property type="protein sequence ID" value="URN92791.1"/>
    <property type="molecule type" value="Genomic_DNA"/>
</dbReference>
<dbReference type="AlphaFoldDB" id="A0A9J6Z9V4"/>
<protein>
    <submittedName>
        <fullName evidence="1">Uncharacterized protein</fullName>
    </submittedName>
</protein>